<reference evidence="2 3" key="1">
    <citation type="submission" date="2015-12" db="EMBL/GenBank/DDBJ databases">
        <title>The genome of Folsomia candida.</title>
        <authorList>
            <person name="Faddeeva A."/>
            <person name="Derks M.F."/>
            <person name="Anvar Y."/>
            <person name="Smit S."/>
            <person name="Van Straalen N."/>
            <person name="Roelofs D."/>
        </authorList>
    </citation>
    <scope>NUCLEOTIDE SEQUENCE [LARGE SCALE GENOMIC DNA]</scope>
    <source>
        <strain evidence="2 3">VU population</strain>
        <tissue evidence="2">Whole body</tissue>
    </source>
</reference>
<keyword evidence="1" id="KW-1133">Transmembrane helix</keyword>
<evidence type="ECO:0000313" key="2">
    <source>
        <dbReference type="EMBL" id="OXA44830.1"/>
    </source>
</evidence>
<feature type="transmembrane region" description="Helical" evidence="1">
    <location>
        <begin position="145"/>
        <end position="169"/>
    </location>
</feature>
<feature type="transmembrane region" description="Helical" evidence="1">
    <location>
        <begin position="47"/>
        <end position="68"/>
    </location>
</feature>
<proteinExistence type="predicted"/>
<keyword evidence="1" id="KW-0812">Transmembrane</keyword>
<dbReference type="EMBL" id="LNIX01000019">
    <property type="protein sequence ID" value="OXA44830.1"/>
    <property type="molecule type" value="Genomic_DNA"/>
</dbReference>
<feature type="transmembrane region" description="Helical" evidence="1">
    <location>
        <begin position="189"/>
        <end position="208"/>
    </location>
</feature>
<organism evidence="2 3">
    <name type="scientific">Folsomia candida</name>
    <name type="common">Springtail</name>
    <dbReference type="NCBI Taxonomy" id="158441"/>
    <lineage>
        <taxon>Eukaryota</taxon>
        <taxon>Metazoa</taxon>
        <taxon>Ecdysozoa</taxon>
        <taxon>Arthropoda</taxon>
        <taxon>Hexapoda</taxon>
        <taxon>Collembola</taxon>
        <taxon>Entomobryomorpha</taxon>
        <taxon>Isotomoidea</taxon>
        <taxon>Isotomidae</taxon>
        <taxon>Proisotominae</taxon>
        <taxon>Folsomia</taxon>
    </lineage>
</organism>
<name>A0A226DI66_FOLCA</name>
<evidence type="ECO:0000313" key="3">
    <source>
        <dbReference type="Proteomes" id="UP000198287"/>
    </source>
</evidence>
<feature type="transmembrane region" description="Helical" evidence="1">
    <location>
        <begin position="214"/>
        <end position="235"/>
    </location>
</feature>
<gene>
    <name evidence="2" type="ORF">Fcan01_20948</name>
</gene>
<sequence length="326" mass="36802">MPSPELLKALHIYSTCFQKHLEIAPIMWNISTKRFYYVSSLSQLSEWVWNMFGLLAFSGVGSVVFVLLRELVVETKTIPLFNVLGLVLMGIVGLTMIGIAIAVMIYGREFAHGWNEVHRMEEQLCTRDNLSLQIFNFGTTLLRTFLIFIEILEGLRHLTLVLVMFASALHTGGANLQRLLDIDEACTTVLFAFGLFAGVLINAGSIKLMSVVPFWLYVMFPSVAVIIVLVISVMLPQAQRVNDMSTSILERWNMKVMQEPDAMKRRYLRRKLKALTPSGLQVGIHEVRFFTIKRSTKAAFYVRILDNTINLSLAIPPGALNKQFGI</sequence>
<protein>
    <submittedName>
        <fullName evidence="2">Uncharacterized protein</fullName>
    </submittedName>
</protein>
<comment type="caution">
    <text evidence="2">The sequence shown here is derived from an EMBL/GenBank/DDBJ whole genome shotgun (WGS) entry which is preliminary data.</text>
</comment>
<feature type="transmembrane region" description="Helical" evidence="1">
    <location>
        <begin position="80"/>
        <end position="106"/>
    </location>
</feature>
<accession>A0A226DI66</accession>
<evidence type="ECO:0000256" key="1">
    <source>
        <dbReference type="SAM" id="Phobius"/>
    </source>
</evidence>
<dbReference type="AlphaFoldDB" id="A0A226DI66"/>
<keyword evidence="1" id="KW-0472">Membrane</keyword>
<keyword evidence="3" id="KW-1185">Reference proteome</keyword>
<dbReference type="Proteomes" id="UP000198287">
    <property type="component" value="Unassembled WGS sequence"/>
</dbReference>